<dbReference type="Pfam" id="PF12833">
    <property type="entry name" value="HTH_18"/>
    <property type="match status" value="1"/>
</dbReference>
<keyword evidence="5" id="KW-1185">Reference proteome</keyword>
<keyword evidence="3" id="KW-0804">Transcription</keyword>
<reference evidence="4 5" key="1">
    <citation type="submission" date="2015-12" db="EMBL/GenBank/DDBJ databases">
        <title>Genome sequence of Aneurinibacillus soli.</title>
        <authorList>
            <person name="Lee J.S."/>
            <person name="Lee K.C."/>
            <person name="Kim K.K."/>
            <person name="Lee B.W."/>
        </authorList>
    </citation>
    <scope>NUCLEOTIDE SEQUENCE [LARGE SCALE GENOMIC DNA]</scope>
    <source>
        <strain evidence="4 5">CB4</strain>
    </source>
</reference>
<accession>A0A0U5AYH5</accession>
<gene>
    <name evidence="4" type="primary">yesS</name>
    <name evidence="4" type="ORF">CB4_00059</name>
</gene>
<evidence type="ECO:0000256" key="2">
    <source>
        <dbReference type="ARBA" id="ARBA00023125"/>
    </source>
</evidence>
<dbReference type="PRINTS" id="PR00032">
    <property type="entry name" value="HTHARAC"/>
</dbReference>
<evidence type="ECO:0000313" key="5">
    <source>
        <dbReference type="Proteomes" id="UP000217696"/>
    </source>
</evidence>
<keyword evidence="1" id="KW-0805">Transcription regulation</keyword>
<dbReference type="EMBL" id="AP017312">
    <property type="protein sequence ID" value="BAU25999.1"/>
    <property type="molecule type" value="Genomic_DNA"/>
</dbReference>
<dbReference type="InterPro" id="IPR041522">
    <property type="entry name" value="CdaR_GGDEF"/>
</dbReference>
<dbReference type="PROSITE" id="PS01124">
    <property type="entry name" value="HTH_ARAC_FAMILY_2"/>
    <property type="match status" value="1"/>
</dbReference>
<dbReference type="PANTHER" id="PTHR43280:SF28">
    <property type="entry name" value="HTH-TYPE TRANSCRIPTIONAL ACTIVATOR RHAS"/>
    <property type="match status" value="1"/>
</dbReference>
<dbReference type="RefSeq" id="WP_157737756.1">
    <property type="nucleotide sequence ID" value="NZ_AP017312.1"/>
</dbReference>
<proteinExistence type="predicted"/>
<dbReference type="InterPro" id="IPR020449">
    <property type="entry name" value="Tscrpt_reg_AraC-type_HTH"/>
</dbReference>
<evidence type="ECO:0000313" key="4">
    <source>
        <dbReference type="EMBL" id="BAU25999.1"/>
    </source>
</evidence>
<dbReference type="InterPro" id="IPR018060">
    <property type="entry name" value="HTH_AraC"/>
</dbReference>
<dbReference type="SMART" id="SM00342">
    <property type="entry name" value="HTH_ARAC"/>
    <property type="match status" value="1"/>
</dbReference>
<dbReference type="KEGG" id="asoc:CB4_00059"/>
<name>A0A0U5AYH5_9BACL</name>
<dbReference type="PANTHER" id="PTHR43280">
    <property type="entry name" value="ARAC-FAMILY TRANSCRIPTIONAL REGULATOR"/>
    <property type="match status" value="1"/>
</dbReference>
<evidence type="ECO:0000256" key="1">
    <source>
        <dbReference type="ARBA" id="ARBA00023015"/>
    </source>
</evidence>
<protein>
    <submittedName>
        <fullName evidence="4">HTH-type transcriptional regulator YesS</fullName>
    </submittedName>
</protein>
<keyword evidence="2" id="KW-0238">DNA-binding</keyword>
<dbReference type="GO" id="GO:0043565">
    <property type="term" value="F:sequence-specific DNA binding"/>
    <property type="evidence" value="ECO:0007669"/>
    <property type="project" value="InterPro"/>
</dbReference>
<dbReference type="Proteomes" id="UP000217696">
    <property type="component" value="Chromosome"/>
</dbReference>
<dbReference type="PROSITE" id="PS00041">
    <property type="entry name" value="HTH_ARAC_FAMILY_1"/>
    <property type="match status" value="1"/>
</dbReference>
<dbReference type="GO" id="GO:0003700">
    <property type="term" value="F:DNA-binding transcription factor activity"/>
    <property type="evidence" value="ECO:0007669"/>
    <property type="project" value="InterPro"/>
</dbReference>
<dbReference type="InterPro" id="IPR018062">
    <property type="entry name" value="HTH_AraC-typ_CS"/>
</dbReference>
<dbReference type="InterPro" id="IPR009057">
    <property type="entry name" value="Homeodomain-like_sf"/>
</dbReference>
<evidence type="ECO:0000256" key="3">
    <source>
        <dbReference type="ARBA" id="ARBA00023163"/>
    </source>
</evidence>
<organism evidence="4 5">
    <name type="scientific">Aneurinibacillus soli</name>
    <dbReference type="NCBI Taxonomy" id="1500254"/>
    <lineage>
        <taxon>Bacteria</taxon>
        <taxon>Bacillati</taxon>
        <taxon>Bacillota</taxon>
        <taxon>Bacilli</taxon>
        <taxon>Bacillales</taxon>
        <taxon>Paenibacillaceae</taxon>
        <taxon>Aneurinibacillus group</taxon>
        <taxon>Aneurinibacillus</taxon>
    </lineage>
</organism>
<dbReference type="Gene3D" id="1.10.10.60">
    <property type="entry name" value="Homeodomain-like"/>
    <property type="match status" value="2"/>
</dbReference>
<dbReference type="SUPFAM" id="SSF46689">
    <property type="entry name" value="Homeodomain-like"/>
    <property type="match status" value="2"/>
</dbReference>
<dbReference type="AlphaFoldDB" id="A0A0U5AYH5"/>
<dbReference type="Pfam" id="PF17853">
    <property type="entry name" value="GGDEF_2"/>
    <property type="match status" value="1"/>
</dbReference>
<sequence>MYIIQLIMQDAEEKEKISTWMREEFGTCCQVEESTELRAESIHILLIEIHTVFDWVKINRVRKINRECRIIPILAPSILSTSPIAIEMKLPSLFIKPLKKSLFLRTLKRNLEALSKELDSPLNYQDIYEQVPDQNERDVKPFQEAFLRRLLRDEVRTEAELIQTRSFFPGEAIPNIVCFIQGFVRFPERERPEEWDAAEQIRQCVQKHLGPLVPHLFFLSYRKHMLLLLRIPEAYPSLRCWEAGQSALLSVITELEEEQNIHIYIGVGEIYREPLALFRSYREARKARRTPPYERLSLRYHDQIADDKLIQQCSRYINEHYTEDLTVTCVAGQVNLSPAYFSRLFKKETGRSFVEYVTFVRLQRAIWLLRHTNKTIEQIAEELGFNTPNYFSAIFKKYAGLAPSEYRGTIEIIFV</sequence>